<dbReference type="SUPFAM" id="SSF53335">
    <property type="entry name" value="S-adenosyl-L-methionine-dependent methyltransferases"/>
    <property type="match status" value="1"/>
</dbReference>
<keyword evidence="2" id="KW-0489">Methyltransferase</keyword>
<keyword evidence="1 2" id="KW-0808">Transferase</keyword>
<gene>
    <name evidence="2" type="ORF">QQ020_21155</name>
</gene>
<dbReference type="GO" id="GO:0032259">
    <property type="term" value="P:methylation"/>
    <property type="evidence" value="ECO:0007669"/>
    <property type="project" value="UniProtKB-KW"/>
</dbReference>
<dbReference type="PANTHER" id="PTHR43861:SF3">
    <property type="entry name" value="PUTATIVE (AFU_ORTHOLOGUE AFUA_2G14390)-RELATED"/>
    <property type="match status" value="1"/>
</dbReference>
<organism evidence="2 3">
    <name type="scientific">Agaribacillus aureus</name>
    <dbReference type="NCBI Taxonomy" id="3051825"/>
    <lineage>
        <taxon>Bacteria</taxon>
        <taxon>Pseudomonadati</taxon>
        <taxon>Bacteroidota</taxon>
        <taxon>Cytophagia</taxon>
        <taxon>Cytophagales</taxon>
        <taxon>Splendidivirgaceae</taxon>
        <taxon>Agaribacillus</taxon>
    </lineage>
</organism>
<keyword evidence="3" id="KW-1185">Reference proteome</keyword>
<dbReference type="EMBL" id="JAUJEB010000005">
    <property type="protein sequence ID" value="MDN5214602.1"/>
    <property type="molecule type" value="Genomic_DNA"/>
</dbReference>
<accession>A0ABT8LA21</accession>
<dbReference type="PANTHER" id="PTHR43861">
    <property type="entry name" value="TRANS-ACONITATE 2-METHYLTRANSFERASE-RELATED"/>
    <property type="match status" value="1"/>
</dbReference>
<evidence type="ECO:0000256" key="1">
    <source>
        <dbReference type="ARBA" id="ARBA00022679"/>
    </source>
</evidence>
<dbReference type="RefSeq" id="WP_346759941.1">
    <property type="nucleotide sequence ID" value="NZ_JAUJEB010000005.1"/>
</dbReference>
<comment type="caution">
    <text evidence="2">The sequence shown here is derived from an EMBL/GenBank/DDBJ whole genome shotgun (WGS) entry which is preliminary data.</text>
</comment>
<dbReference type="InterPro" id="IPR029063">
    <property type="entry name" value="SAM-dependent_MTases_sf"/>
</dbReference>
<dbReference type="Pfam" id="PF13489">
    <property type="entry name" value="Methyltransf_23"/>
    <property type="match status" value="1"/>
</dbReference>
<name>A0ABT8LA21_9BACT</name>
<evidence type="ECO:0000313" key="2">
    <source>
        <dbReference type="EMBL" id="MDN5214602.1"/>
    </source>
</evidence>
<dbReference type="GO" id="GO:0008168">
    <property type="term" value="F:methyltransferase activity"/>
    <property type="evidence" value="ECO:0007669"/>
    <property type="project" value="UniProtKB-KW"/>
</dbReference>
<dbReference type="Gene3D" id="3.40.50.150">
    <property type="entry name" value="Vaccinia Virus protein VP39"/>
    <property type="match status" value="1"/>
</dbReference>
<proteinExistence type="predicted"/>
<protein>
    <submittedName>
        <fullName evidence="2">Class I SAM-dependent methyltransferase</fullName>
        <ecNumber evidence="2">2.1.1.-</ecNumber>
    </submittedName>
</protein>
<evidence type="ECO:0000313" key="3">
    <source>
        <dbReference type="Proteomes" id="UP001172083"/>
    </source>
</evidence>
<reference evidence="2" key="1">
    <citation type="submission" date="2023-06" db="EMBL/GenBank/DDBJ databases">
        <title>Genomic of Agaribacillus aureum.</title>
        <authorList>
            <person name="Wang G."/>
        </authorList>
    </citation>
    <scope>NUCLEOTIDE SEQUENCE</scope>
    <source>
        <strain evidence="2">BMA12</strain>
    </source>
</reference>
<sequence>MNCENCHFKFTNPRPAEHELMQYYQSPQYISHSNKTNSLINFIYKNVRKITVKQKAKLVSRLTETGHLLDYGCGTGEFLKACQDKGWQVLGVEPAALARQQAINLTRANIYGSIFDIEKQQQYNVITLWHVLEHVPQINETLMKIKSLLKPSGKLVIAVPNHMCYEAGLYNEFWAGYDVPRHLYHFDKKSISALLAKHRLKVETILPQKLDAYYVSLLSEKNQSANTNMLKAFMTGYRSNYEAKKNNLNYSSLIYIVRHD</sequence>
<dbReference type="CDD" id="cd02440">
    <property type="entry name" value="AdoMet_MTases"/>
    <property type="match status" value="1"/>
</dbReference>
<dbReference type="Proteomes" id="UP001172083">
    <property type="component" value="Unassembled WGS sequence"/>
</dbReference>
<dbReference type="EC" id="2.1.1.-" evidence="2"/>